<dbReference type="PANTHER" id="PTHR42834:SF1">
    <property type="entry name" value="ENDONUCLEASE_EXONUCLEASE_PHOSPHATASE FAMILY PROTEIN (AFU_ORTHOLOGUE AFUA_3G09210)"/>
    <property type="match status" value="1"/>
</dbReference>
<dbReference type="Proteomes" id="UP000663920">
    <property type="component" value="Chromosome"/>
</dbReference>
<dbReference type="Pfam" id="PF19580">
    <property type="entry name" value="Exo_endo_phos_3"/>
    <property type="match status" value="1"/>
</dbReference>
<protein>
    <submittedName>
        <fullName evidence="2">Endonuclease</fullName>
    </submittedName>
</protein>
<organism evidence="2 3">
    <name type="scientific">Polaribacter cellanae</name>
    <dbReference type="NCBI Taxonomy" id="2818493"/>
    <lineage>
        <taxon>Bacteria</taxon>
        <taxon>Pseudomonadati</taxon>
        <taxon>Bacteroidota</taxon>
        <taxon>Flavobacteriia</taxon>
        <taxon>Flavobacteriales</taxon>
        <taxon>Flavobacteriaceae</taxon>
    </lineage>
</organism>
<dbReference type="SUPFAM" id="SSF56219">
    <property type="entry name" value="DNase I-like"/>
    <property type="match status" value="1"/>
</dbReference>
<dbReference type="EMBL" id="CP071869">
    <property type="protein sequence ID" value="QTE24047.1"/>
    <property type="molecule type" value="Genomic_DNA"/>
</dbReference>
<dbReference type="AlphaFoldDB" id="A0A975H817"/>
<keyword evidence="2" id="KW-0378">Hydrolase</keyword>
<dbReference type="KEGG" id="pcea:J3359_07210"/>
<dbReference type="InterPro" id="IPR005135">
    <property type="entry name" value="Endo/exonuclease/phosphatase"/>
</dbReference>
<dbReference type="RefSeq" id="WP_208080032.1">
    <property type="nucleotide sequence ID" value="NZ_CP071869.1"/>
</dbReference>
<feature type="domain" description="Endonuclease/exonuclease/phosphatase" evidence="1">
    <location>
        <begin position="16"/>
        <end position="322"/>
    </location>
</feature>
<keyword evidence="2" id="KW-0255">Endonuclease</keyword>
<evidence type="ECO:0000313" key="2">
    <source>
        <dbReference type="EMBL" id="QTE24047.1"/>
    </source>
</evidence>
<name>A0A975H817_9FLAO</name>
<sequence length="324" mass="37498">MFPSISSKKQSEKITTIAFYNVENLFDTIDDPKTLDNDYTNEGKYKWTNKRYRIKIKKLGSVISQLGMNRSKNPPAIVGLVEVENAKVVDDLVNSSNLKKHPYGFVHHDSPDERGIDVALLYNKHAFELLGSKTYVLEIENEPGVRDYTRDVLKVTGNLHGELVHILVNHWPSRRDGPETTEYKRIKAAELNRSIIAKITAQSFDAKIIIMGDFNDNPNSVSLQILANNDFTNPMKKLLHKEKYGTTTYNKKWNLFDQILFSKNFLEKKDHKLYFKHAEVFNKKWLKVFKGKLKGSPFRTYIGPWYQGGFSDHFPVYAFLKKED</sequence>
<reference evidence="2 3" key="1">
    <citation type="submission" date="2021-03" db="EMBL/GenBank/DDBJ databases">
        <title>Complete genome of Polaribacter_sp.SM13.</title>
        <authorList>
            <person name="Jeong S.W."/>
            <person name="Bae J.W."/>
        </authorList>
    </citation>
    <scope>NUCLEOTIDE SEQUENCE [LARGE SCALE GENOMIC DNA]</scope>
    <source>
        <strain evidence="2 3">SM13</strain>
    </source>
</reference>
<dbReference type="InterPro" id="IPR036691">
    <property type="entry name" value="Endo/exonu/phosph_ase_sf"/>
</dbReference>
<keyword evidence="3" id="KW-1185">Reference proteome</keyword>
<dbReference type="PANTHER" id="PTHR42834">
    <property type="entry name" value="ENDONUCLEASE/EXONUCLEASE/PHOSPHATASE FAMILY PROTEIN (AFU_ORTHOLOGUE AFUA_3G09210)"/>
    <property type="match status" value="1"/>
</dbReference>
<keyword evidence="2" id="KW-0540">Nuclease</keyword>
<dbReference type="Gene3D" id="3.60.10.10">
    <property type="entry name" value="Endonuclease/exonuclease/phosphatase"/>
    <property type="match status" value="1"/>
</dbReference>
<gene>
    <name evidence="2" type="ORF">J3359_07210</name>
</gene>
<accession>A0A975H817</accession>
<evidence type="ECO:0000259" key="1">
    <source>
        <dbReference type="Pfam" id="PF19580"/>
    </source>
</evidence>
<evidence type="ECO:0000313" key="3">
    <source>
        <dbReference type="Proteomes" id="UP000663920"/>
    </source>
</evidence>
<proteinExistence type="predicted"/>
<dbReference type="GO" id="GO:0004519">
    <property type="term" value="F:endonuclease activity"/>
    <property type="evidence" value="ECO:0007669"/>
    <property type="project" value="UniProtKB-KW"/>
</dbReference>